<evidence type="ECO:0000313" key="1">
    <source>
        <dbReference type="EMBL" id="GAA2388784.1"/>
    </source>
</evidence>
<gene>
    <name evidence="1" type="ORF">GCM10010170_100080</name>
</gene>
<keyword evidence="2" id="KW-1185">Reference proteome</keyword>
<dbReference type="Pfam" id="PF00232">
    <property type="entry name" value="Glyco_hydro_1"/>
    <property type="match status" value="1"/>
</dbReference>
<dbReference type="InterPro" id="IPR017853">
    <property type="entry name" value="GH"/>
</dbReference>
<reference evidence="2" key="1">
    <citation type="journal article" date="2019" name="Int. J. Syst. Evol. Microbiol.">
        <title>The Global Catalogue of Microorganisms (GCM) 10K type strain sequencing project: providing services to taxonomists for standard genome sequencing and annotation.</title>
        <authorList>
            <consortium name="The Broad Institute Genomics Platform"/>
            <consortium name="The Broad Institute Genome Sequencing Center for Infectious Disease"/>
            <person name="Wu L."/>
            <person name="Ma J."/>
        </authorList>
    </citation>
    <scope>NUCLEOTIDE SEQUENCE [LARGE SCALE GENOMIC DNA]</scope>
    <source>
        <strain evidence="2">JCM 3272</strain>
    </source>
</reference>
<dbReference type="Gene3D" id="3.20.20.80">
    <property type="entry name" value="Glycosidases"/>
    <property type="match status" value="1"/>
</dbReference>
<dbReference type="InterPro" id="IPR001360">
    <property type="entry name" value="Glyco_hydro_1"/>
</dbReference>
<dbReference type="EMBL" id="BAAARV010000115">
    <property type="protein sequence ID" value="GAA2388784.1"/>
    <property type="molecule type" value="Genomic_DNA"/>
</dbReference>
<dbReference type="PANTHER" id="PTHR12631">
    <property type="entry name" value="ALPHA-L-IDURONIDASE"/>
    <property type="match status" value="1"/>
</dbReference>
<dbReference type="RefSeq" id="WP_344619813.1">
    <property type="nucleotide sequence ID" value="NZ_BAAARV010000115.1"/>
</dbReference>
<evidence type="ECO:0000313" key="2">
    <source>
        <dbReference type="Proteomes" id="UP001501444"/>
    </source>
</evidence>
<protein>
    <recommendedName>
        <fullName evidence="3">Beta-glucosidase</fullName>
    </recommendedName>
</protein>
<sequence>MNQFADGRFRLGVGIEDTFVVHEAPGRRRLEEYELTQHYTHWHADLGLAREAGASTIRYGFPWYRVNPAPGVYTWDWTDRVVDRLCELGLEVIVDLVHYGTPRWLDNHFLNRNYPDAVAEYAARLAERYGDRLTAWTPLNEPQWTARLCGESGTWPPYLTGHDGYLQLMRNIARGIVATQRAIADTTAGRATFVHVEASFRYPPEPGESDEAALLRERRHLCTDLVTGRVGAGHPLLEYLTRHGWTDADLVEFTERTAQPDVMGINYYPMWSTIVGGRERDDGVAGLEELVRETAARYGVPVMLTETSYEGTWEQRAAWLRDSVTLLRRLRSEVDIAGYIWWPFFDQVRWQYREALDPVEDHLHRLGLVTLDPDDVGGLARHPNELFALFQQLAASPDTP</sequence>
<comment type="caution">
    <text evidence="1">The sequence shown here is derived from an EMBL/GenBank/DDBJ whole genome shotgun (WGS) entry which is preliminary data.</text>
</comment>
<name>A0ABP5UWH7_9ACTN</name>
<dbReference type="SUPFAM" id="SSF51445">
    <property type="entry name" value="(Trans)glycosidases"/>
    <property type="match status" value="1"/>
</dbReference>
<accession>A0ABP5UWH7</accession>
<proteinExistence type="predicted"/>
<organism evidence="1 2">
    <name type="scientific">Dactylosporangium salmoneum</name>
    <dbReference type="NCBI Taxonomy" id="53361"/>
    <lineage>
        <taxon>Bacteria</taxon>
        <taxon>Bacillati</taxon>
        <taxon>Actinomycetota</taxon>
        <taxon>Actinomycetes</taxon>
        <taxon>Micromonosporales</taxon>
        <taxon>Micromonosporaceae</taxon>
        <taxon>Dactylosporangium</taxon>
    </lineage>
</organism>
<dbReference type="PANTHER" id="PTHR12631:SF10">
    <property type="entry name" value="BETA-XYLOSIDASE-LIKE PROTEIN-RELATED"/>
    <property type="match status" value="1"/>
</dbReference>
<dbReference type="Proteomes" id="UP001501444">
    <property type="component" value="Unassembled WGS sequence"/>
</dbReference>
<evidence type="ECO:0008006" key="3">
    <source>
        <dbReference type="Google" id="ProtNLM"/>
    </source>
</evidence>
<dbReference type="InterPro" id="IPR051923">
    <property type="entry name" value="Glycosyl_Hydrolase_39"/>
</dbReference>